<organism evidence="1 2">
    <name type="scientific">Elysia marginata</name>
    <dbReference type="NCBI Taxonomy" id="1093978"/>
    <lineage>
        <taxon>Eukaryota</taxon>
        <taxon>Metazoa</taxon>
        <taxon>Spiralia</taxon>
        <taxon>Lophotrochozoa</taxon>
        <taxon>Mollusca</taxon>
        <taxon>Gastropoda</taxon>
        <taxon>Heterobranchia</taxon>
        <taxon>Euthyneura</taxon>
        <taxon>Panpulmonata</taxon>
        <taxon>Sacoglossa</taxon>
        <taxon>Placobranchoidea</taxon>
        <taxon>Plakobranchidae</taxon>
        <taxon>Elysia</taxon>
    </lineage>
</organism>
<comment type="caution">
    <text evidence="1">The sequence shown here is derived from an EMBL/GenBank/DDBJ whole genome shotgun (WGS) entry which is preliminary data.</text>
</comment>
<reference evidence="1 2" key="1">
    <citation type="journal article" date="2021" name="Elife">
        <title>Chloroplast acquisition without the gene transfer in kleptoplastic sea slugs, Plakobranchus ocellatus.</title>
        <authorList>
            <person name="Maeda T."/>
            <person name="Takahashi S."/>
            <person name="Yoshida T."/>
            <person name="Shimamura S."/>
            <person name="Takaki Y."/>
            <person name="Nagai Y."/>
            <person name="Toyoda A."/>
            <person name="Suzuki Y."/>
            <person name="Arimoto A."/>
            <person name="Ishii H."/>
            <person name="Satoh N."/>
            <person name="Nishiyama T."/>
            <person name="Hasebe M."/>
            <person name="Maruyama T."/>
            <person name="Minagawa J."/>
            <person name="Obokata J."/>
            <person name="Shigenobu S."/>
        </authorList>
    </citation>
    <scope>NUCLEOTIDE SEQUENCE [LARGE SCALE GENOMIC DNA]</scope>
</reference>
<dbReference type="EMBL" id="BMAT01005538">
    <property type="protein sequence ID" value="GFR95242.1"/>
    <property type="molecule type" value="Genomic_DNA"/>
</dbReference>
<evidence type="ECO:0000313" key="1">
    <source>
        <dbReference type="EMBL" id="GFR95242.1"/>
    </source>
</evidence>
<evidence type="ECO:0000313" key="2">
    <source>
        <dbReference type="Proteomes" id="UP000762676"/>
    </source>
</evidence>
<gene>
    <name evidence="1" type="ORF">ElyMa_002688300</name>
</gene>
<sequence length="114" mass="13350">MMDVPEVDCLGLEELLEIKGKKGNEERSMEDGAGTFRQYQLAFRILTFLYIQNITNNPKHIVRSWKINTRHVFAITTSNLAHYREFQVARLTALKSTDEHTHPREYQDKVLELT</sequence>
<accession>A0AAV4HAS9</accession>
<dbReference type="Proteomes" id="UP000762676">
    <property type="component" value="Unassembled WGS sequence"/>
</dbReference>
<name>A0AAV4HAS9_9GAST</name>
<keyword evidence="2" id="KW-1185">Reference proteome</keyword>
<proteinExistence type="predicted"/>
<dbReference type="AlphaFoldDB" id="A0AAV4HAS9"/>
<protein>
    <submittedName>
        <fullName evidence="1">Uncharacterized protein</fullName>
    </submittedName>
</protein>